<reference evidence="2 3" key="2">
    <citation type="submission" date="2019-09" db="EMBL/GenBank/DDBJ databases">
        <authorList>
            <person name="Jin C."/>
        </authorList>
    </citation>
    <scope>NUCLEOTIDE SEQUENCE [LARGE SCALE GENOMIC DNA]</scope>
    <source>
        <strain evidence="2 3">BN130099</strain>
    </source>
</reference>
<evidence type="ECO:0000313" key="2">
    <source>
        <dbReference type="EMBL" id="KAA1421505.1"/>
    </source>
</evidence>
<protein>
    <recommendedName>
        <fullName evidence="4">Heavy-metal-associated domain-containing protein</fullName>
    </recommendedName>
</protein>
<reference evidence="2 3" key="1">
    <citation type="submission" date="2019-09" db="EMBL/GenBank/DDBJ databases">
        <title>Nocardioides panacisoli sp. nov., isolated from the soil of a ginseng field.</title>
        <authorList>
            <person name="Cho C."/>
        </authorList>
    </citation>
    <scope>NUCLEOTIDE SEQUENCE [LARGE SCALE GENOMIC DNA]</scope>
    <source>
        <strain evidence="2 3">BN130099</strain>
    </source>
</reference>
<dbReference type="EMBL" id="VUJV01000001">
    <property type="protein sequence ID" value="KAA1421505.1"/>
    <property type="molecule type" value="Genomic_DNA"/>
</dbReference>
<dbReference type="Proteomes" id="UP000325003">
    <property type="component" value="Unassembled WGS sequence"/>
</dbReference>
<evidence type="ECO:0000313" key="3">
    <source>
        <dbReference type="Proteomes" id="UP000325003"/>
    </source>
</evidence>
<name>A0A5B1LL58_9ACTN</name>
<proteinExistence type="predicted"/>
<accession>A0A5B1LL58</accession>
<organism evidence="2 3">
    <name type="scientific">Nocardioides humilatus</name>
    <dbReference type="NCBI Taxonomy" id="2607660"/>
    <lineage>
        <taxon>Bacteria</taxon>
        <taxon>Bacillati</taxon>
        <taxon>Actinomycetota</taxon>
        <taxon>Actinomycetes</taxon>
        <taxon>Propionibacteriales</taxon>
        <taxon>Nocardioidaceae</taxon>
        <taxon>Nocardioides</taxon>
    </lineage>
</organism>
<sequence>MKVWQRVLAYLAALALVLVAAIGIGRALGPISGSDEGGGHGVSHDEASADDHGAHDGHGDHDETPTPAGAYQLVVADTLLAPGRRRVAFTIYGETGKPLTAYDVQHEKELHLIAVRADLAEFRHVHPTRDTTTGEWSVPVALSAGPWRIYADFVPAGGEQTVLTGDVSVSGDYTPAAVGSDRLVSRVAGYQVGLETTDGMVTARVTRGGRDVTDLEPYLGAYGHLVVIRAGDLAYLHVHPEDGAPGPEVAFHSELADAGTYRLFLDFKHGGKVHTADFTLTVDGS</sequence>
<feature type="region of interest" description="Disordered" evidence="1">
    <location>
        <begin position="34"/>
        <end position="67"/>
    </location>
</feature>
<feature type="compositionally biased region" description="Basic and acidic residues" evidence="1">
    <location>
        <begin position="42"/>
        <end position="64"/>
    </location>
</feature>
<evidence type="ECO:0000256" key="1">
    <source>
        <dbReference type="SAM" id="MobiDB-lite"/>
    </source>
</evidence>
<dbReference type="RefSeq" id="WP_149726966.1">
    <property type="nucleotide sequence ID" value="NZ_VUJV01000001.1"/>
</dbReference>
<comment type="caution">
    <text evidence="2">The sequence shown here is derived from an EMBL/GenBank/DDBJ whole genome shotgun (WGS) entry which is preliminary data.</text>
</comment>
<evidence type="ECO:0008006" key="4">
    <source>
        <dbReference type="Google" id="ProtNLM"/>
    </source>
</evidence>
<gene>
    <name evidence="2" type="ORF">F0U44_04230</name>
</gene>
<keyword evidence="3" id="KW-1185">Reference proteome</keyword>
<dbReference type="AlphaFoldDB" id="A0A5B1LL58"/>